<organism evidence="1 2">
    <name type="scientific">Salegentibacter maritimus</name>
    <dbReference type="NCBI Taxonomy" id="2794347"/>
    <lineage>
        <taxon>Bacteria</taxon>
        <taxon>Pseudomonadati</taxon>
        <taxon>Bacteroidota</taxon>
        <taxon>Flavobacteriia</taxon>
        <taxon>Flavobacteriales</taxon>
        <taxon>Flavobacteriaceae</taxon>
        <taxon>Salegentibacter</taxon>
    </lineage>
</organism>
<comment type="caution">
    <text evidence="1">The sequence shown here is derived from an EMBL/GenBank/DDBJ whole genome shotgun (WGS) entry which is preliminary data.</text>
</comment>
<dbReference type="InterPro" id="IPR013320">
    <property type="entry name" value="ConA-like_dom_sf"/>
</dbReference>
<evidence type="ECO:0000313" key="2">
    <source>
        <dbReference type="Proteomes" id="UP000635665"/>
    </source>
</evidence>
<name>A0ABS0TBK2_9FLAO</name>
<reference evidence="1 2" key="1">
    <citation type="submission" date="2020-12" db="EMBL/GenBank/DDBJ databases">
        <title>Salegentibacter orientalis sp. nov., isolated from costal sediment.</title>
        <authorList>
            <person name="Lian F.-B."/>
        </authorList>
    </citation>
    <scope>NUCLEOTIDE SEQUENCE [LARGE SCALE GENOMIC DNA]</scope>
    <source>
        <strain evidence="1 2">F60176</strain>
    </source>
</reference>
<proteinExistence type="predicted"/>
<dbReference type="Pfam" id="PF14099">
    <property type="entry name" value="Polysacc_lyase"/>
    <property type="match status" value="1"/>
</dbReference>
<accession>A0ABS0TBK2</accession>
<sequence>MKYICYLLLFSVFVFLQGYQFSIGKKQTLTFFPPLPIDQISSNLILEESFENIVLETNPQAGNFYLEYAKNHSFQLEKDIVRKGATAGRFEIRKNDPQIWGGHRSEMSQAQSTTKKEGWYGFSQFFPTSYTTDATGEIIAQWHVQADEGEATNRSPSNALIASEGKLKWMLRWDTDRIMENGHSDGLIYIDMGTIPKDKWVDWVVHIKYSHTNTGVLEVWKDGKKVIDRQNMPNTYNDEKYPYFKFGIYKWEWTPTSSQKVIYYDEVRIGNENSSYDEVKPGAN</sequence>
<protein>
    <submittedName>
        <fullName evidence="1">Polysaccharide lyase</fullName>
    </submittedName>
</protein>
<dbReference type="Proteomes" id="UP000635665">
    <property type="component" value="Unassembled WGS sequence"/>
</dbReference>
<dbReference type="InterPro" id="IPR025975">
    <property type="entry name" value="Polysacc_lyase"/>
</dbReference>
<keyword evidence="2" id="KW-1185">Reference proteome</keyword>
<dbReference type="RefSeq" id="WP_198637413.1">
    <property type="nucleotide sequence ID" value="NZ_JAEHNY010000001.1"/>
</dbReference>
<dbReference type="Gene3D" id="2.60.120.200">
    <property type="match status" value="1"/>
</dbReference>
<evidence type="ECO:0000313" key="1">
    <source>
        <dbReference type="EMBL" id="MBI6118415.1"/>
    </source>
</evidence>
<dbReference type="SUPFAM" id="SSF49899">
    <property type="entry name" value="Concanavalin A-like lectins/glucanases"/>
    <property type="match status" value="1"/>
</dbReference>
<gene>
    <name evidence="1" type="ORF">I6U50_00075</name>
</gene>
<dbReference type="GO" id="GO:0016829">
    <property type="term" value="F:lyase activity"/>
    <property type="evidence" value="ECO:0007669"/>
    <property type="project" value="UniProtKB-KW"/>
</dbReference>
<dbReference type="EMBL" id="JAEHNY010000001">
    <property type="protein sequence ID" value="MBI6118415.1"/>
    <property type="molecule type" value="Genomic_DNA"/>
</dbReference>
<keyword evidence="1" id="KW-0456">Lyase</keyword>